<dbReference type="EMBL" id="BAABWN010000003">
    <property type="protein sequence ID" value="GAA6167379.1"/>
    <property type="molecule type" value="Genomic_DNA"/>
</dbReference>
<keyword evidence="12" id="KW-1185">Reference proteome</keyword>
<keyword evidence="4 9" id="KW-0808">Transferase</keyword>
<evidence type="ECO:0000256" key="4">
    <source>
        <dbReference type="ARBA" id="ARBA00022679"/>
    </source>
</evidence>
<evidence type="ECO:0000256" key="2">
    <source>
        <dbReference type="ARBA" id="ARBA00010065"/>
    </source>
</evidence>
<evidence type="ECO:0000256" key="9">
    <source>
        <dbReference type="HAMAP-Rule" id="MF_01148"/>
    </source>
</evidence>
<comment type="subcellular location">
    <subcellularLocation>
        <location evidence="1 9">Cell membrane</location>
        <topology evidence="1 9">Multi-pass membrane protein</topology>
    </subcellularLocation>
</comment>
<dbReference type="InterPro" id="IPR004563">
    <property type="entry name" value="Apolipo_AcylTrfase"/>
</dbReference>
<feature type="domain" description="CN hydrolase" evidence="10">
    <location>
        <begin position="250"/>
        <end position="487"/>
    </location>
</feature>
<dbReference type="PANTHER" id="PTHR38686">
    <property type="entry name" value="APOLIPOPROTEIN N-ACYLTRANSFERASE"/>
    <property type="match status" value="1"/>
</dbReference>
<evidence type="ECO:0000259" key="10">
    <source>
        <dbReference type="PROSITE" id="PS50263"/>
    </source>
</evidence>
<dbReference type="SUPFAM" id="SSF56317">
    <property type="entry name" value="Carbon-nitrogen hydrolase"/>
    <property type="match status" value="1"/>
</dbReference>
<protein>
    <recommendedName>
        <fullName evidence="9">Apolipoprotein N-acyltransferase</fullName>
        <shortName evidence="9">ALP N-acyltransferase</shortName>
        <ecNumber evidence="9">2.3.1.269</ecNumber>
    </recommendedName>
</protein>
<keyword evidence="8 9" id="KW-0012">Acyltransferase</keyword>
<name>A0ABQ0A6U9_9GAMM</name>
<dbReference type="Pfam" id="PF20154">
    <property type="entry name" value="LNT_N"/>
    <property type="match status" value="1"/>
</dbReference>
<organism evidence="11 12">
    <name type="scientific">Sessilibacter corallicola</name>
    <dbReference type="NCBI Taxonomy" id="2904075"/>
    <lineage>
        <taxon>Bacteria</taxon>
        <taxon>Pseudomonadati</taxon>
        <taxon>Pseudomonadota</taxon>
        <taxon>Gammaproteobacteria</taxon>
        <taxon>Cellvibrionales</taxon>
        <taxon>Cellvibrionaceae</taxon>
        <taxon>Sessilibacter</taxon>
    </lineage>
</organism>
<dbReference type="RefSeq" id="WP_353302033.1">
    <property type="nucleotide sequence ID" value="NZ_BAABWN010000003.1"/>
</dbReference>
<accession>A0ABQ0A6U9</accession>
<dbReference type="InterPro" id="IPR045378">
    <property type="entry name" value="LNT_N"/>
</dbReference>
<feature type="transmembrane region" description="Helical" evidence="9">
    <location>
        <begin position="52"/>
        <end position="68"/>
    </location>
</feature>
<feature type="transmembrane region" description="Helical" evidence="9">
    <location>
        <begin position="179"/>
        <end position="201"/>
    </location>
</feature>
<comment type="catalytic activity">
    <reaction evidence="9">
        <text>N-terminal S-1,2-diacyl-sn-glyceryl-L-cysteinyl-[lipoprotein] + a glycerophospholipid = N-acyl-S-1,2-diacyl-sn-glyceryl-L-cysteinyl-[lipoprotein] + a 2-acyl-sn-glycero-3-phospholipid + H(+)</text>
        <dbReference type="Rhea" id="RHEA:48228"/>
        <dbReference type="Rhea" id="RHEA-COMP:14681"/>
        <dbReference type="Rhea" id="RHEA-COMP:14684"/>
        <dbReference type="ChEBI" id="CHEBI:15378"/>
        <dbReference type="ChEBI" id="CHEBI:136912"/>
        <dbReference type="ChEBI" id="CHEBI:140656"/>
        <dbReference type="ChEBI" id="CHEBI:140657"/>
        <dbReference type="ChEBI" id="CHEBI:140660"/>
        <dbReference type="EC" id="2.3.1.269"/>
    </reaction>
</comment>
<evidence type="ECO:0000256" key="5">
    <source>
        <dbReference type="ARBA" id="ARBA00022692"/>
    </source>
</evidence>
<reference evidence="11 12" key="1">
    <citation type="submission" date="2024-04" db="EMBL/GenBank/DDBJ databases">
        <title>Draft genome sequence of Sessilibacter corallicola NBRC 116591.</title>
        <authorList>
            <person name="Miyakawa T."/>
            <person name="Kusuya Y."/>
            <person name="Miura T."/>
        </authorList>
    </citation>
    <scope>NUCLEOTIDE SEQUENCE [LARGE SCALE GENOMIC DNA]</scope>
    <source>
        <strain evidence="11 12">KU-00831-HH</strain>
    </source>
</reference>
<keyword evidence="7 9" id="KW-0472">Membrane</keyword>
<feature type="transmembrane region" description="Helical" evidence="9">
    <location>
        <begin position="75"/>
        <end position="94"/>
    </location>
</feature>
<evidence type="ECO:0000256" key="7">
    <source>
        <dbReference type="ARBA" id="ARBA00023136"/>
    </source>
</evidence>
<evidence type="ECO:0000256" key="1">
    <source>
        <dbReference type="ARBA" id="ARBA00004651"/>
    </source>
</evidence>
<dbReference type="PANTHER" id="PTHR38686:SF1">
    <property type="entry name" value="APOLIPOPROTEIN N-ACYLTRANSFERASE"/>
    <property type="match status" value="1"/>
</dbReference>
<dbReference type="InterPro" id="IPR036526">
    <property type="entry name" value="C-N_Hydrolase_sf"/>
</dbReference>
<keyword evidence="5 9" id="KW-0812">Transmembrane</keyword>
<evidence type="ECO:0000256" key="3">
    <source>
        <dbReference type="ARBA" id="ARBA00022475"/>
    </source>
</evidence>
<keyword evidence="3 9" id="KW-1003">Cell membrane</keyword>
<feature type="transmembrane region" description="Helical" evidence="9">
    <location>
        <begin position="27"/>
        <end position="46"/>
    </location>
</feature>
<feature type="transmembrane region" description="Helical" evidence="9">
    <location>
        <begin position="213"/>
        <end position="237"/>
    </location>
</feature>
<keyword evidence="6 9" id="KW-1133">Transmembrane helix</keyword>
<dbReference type="HAMAP" id="MF_01148">
    <property type="entry name" value="Lnt"/>
    <property type="match status" value="1"/>
</dbReference>
<dbReference type="InterPro" id="IPR003010">
    <property type="entry name" value="C-N_Hydrolase"/>
</dbReference>
<dbReference type="PROSITE" id="PS50263">
    <property type="entry name" value="CN_HYDROLASE"/>
    <property type="match status" value="1"/>
</dbReference>
<feature type="transmembrane region" description="Helical" evidence="9">
    <location>
        <begin position="140"/>
        <end position="159"/>
    </location>
</feature>
<sequence>MTQDSHSIVEAHQASSINSYYPKLSRLQSLLTLIATAIAGAIATLSMAPWDYWPIGLISFGVLTLALTRPMSPFLLTLVFACGFFGTGASWVYVSIHQFGMTSKPLAILLTSVFVFGLAVVFALPYLLFRRLVGFSPTTIIVFGAPGFWLFGEWLRSWFLTGFPWLYLGYGHLSSPLAGYAPVGGVLLITTASILSVGFFIQSVRLVGKKQKLSAGLLAATVAGIWLTGSVLSTITWTQKQDTEINVGIVQANIPQEVKWLQGFRQTTLDRFTSMTNELWHNDLIIWPEAAIPMLYQSARPYLDEMSDAAKEHNSAIVTGVLYENFESRKIHNSIIGIGNAEGIYHKTRLVPFGEYVPLEQWLRGTLAFFDLPTSIIAAGEPGQSGLKVGDLIVSPSVCYEVVYPTLVAGLAQNSHLLLTISNDAWFGDSIGPLQHMQMAQMRALETQRYLVRATNNGISAVVDPTGKMTEQTAQFTQETLSGTIVPMTGATPFMTWKNTPVIALFLGLIFCAFLTRRATAPKSYY</sequence>
<comment type="similarity">
    <text evidence="2 9">Belongs to the CN hydrolase family. Apolipoprotein N-acyltransferase subfamily.</text>
</comment>
<comment type="function">
    <text evidence="9">Catalyzes the phospholipid dependent N-acylation of the N-terminal cysteine of apolipoprotein, the last step in lipoprotein maturation.</text>
</comment>
<comment type="caution">
    <text evidence="11">The sequence shown here is derived from an EMBL/GenBank/DDBJ whole genome shotgun (WGS) entry which is preliminary data.</text>
</comment>
<dbReference type="Gene3D" id="3.60.110.10">
    <property type="entry name" value="Carbon-nitrogen hydrolase"/>
    <property type="match status" value="1"/>
</dbReference>
<proteinExistence type="inferred from homology"/>
<dbReference type="EC" id="2.3.1.269" evidence="9"/>
<evidence type="ECO:0000256" key="8">
    <source>
        <dbReference type="ARBA" id="ARBA00023315"/>
    </source>
</evidence>
<evidence type="ECO:0000256" key="6">
    <source>
        <dbReference type="ARBA" id="ARBA00022989"/>
    </source>
</evidence>
<dbReference type="NCBIfam" id="TIGR00546">
    <property type="entry name" value="lnt"/>
    <property type="match status" value="1"/>
</dbReference>
<dbReference type="Proteomes" id="UP001465153">
    <property type="component" value="Unassembled WGS sequence"/>
</dbReference>
<evidence type="ECO:0000313" key="11">
    <source>
        <dbReference type="EMBL" id="GAA6167379.1"/>
    </source>
</evidence>
<gene>
    <name evidence="9 11" type="primary">lnt</name>
    <name evidence="11" type="ORF">NBRC116591_11890</name>
</gene>
<comment type="pathway">
    <text evidence="9">Protein modification; lipoprotein biosynthesis (N-acyl transfer).</text>
</comment>
<dbReference type="CDD" id="cd07571">
    <property type="entry name" value="ALP_N-acyl_transferase"/>
    <property type="match status" value="1"/>
</dbReference>
<feature type="transmembrane region" description="Helical" evidence="9">
    <location>
        <begin position="106"/>
        <end position="128"/>
    </location>
</feature>
<evidence type="ECO:0000313" key="12">
    <source>
        <dbReference type="Proteomes" id="UP001465153"/>
    </source>
</evidence>
<feature type="transmembrane region" description="Helical" evidence="9">
    <location>
        <begin position="497"/>
        <end position="516"/>
    </location>
</feature>
<dbReference type="Pfam" id="PF00795">
    <property type="entry name" value="CN_hydrolase"/>
    <property type="match status" value="1"/>
</dbReference>